<dbReference type="AlphaFoldDB" id="A0A820IT15"/>
<accession>A0A820IT15</accession>
<proteinExistence type="predicted"/>
<name>A0A820IT15_9BILA</name>
<evidence type="ECO:0000313" key="1">
    <source>
        <dbReference type="EMBL" id="CAF4314906.1"/>
    </source>
</evidence>
<organism evidence="1 2">
    <name type="scientific">Adineta steineri</name>
    <dbReference type="NCBI Taxonomy" id="433720"/>
    <lineage>
        <taxon>Eukaryota</taxon>
        <taxon>Metazoa</taxon>
        <taxon>Spiralia</taxon>
        <taxon>Gnathifera</taxon>
        <taxon>Rotifera</taxon>
        <taxon>Eurotatoria</taxon>
        <taxon>Bdelloidea</taxon>
        <taxon>Adinetida</taxon>
        <taxon>Adinetidae</taxon>
        <taxon>Adineta</taxon>
    </lineage>
</organism>
<evidence type="ECO:0000313" key="2">
    <source>
        <dbReference type="Proteomes" id="UP000663844"/>
    </source>
</evidence>
<protein>
    <submittedName>
        <fullName evidence="1">Uncharacterized protein</fullName>
    </submittedName>
</protein>
<reference evidence="1" key="1">
    <citation type="submission" date="2021-02" db="EMBL/GenBank/DDBJ databases">
        <authorList>
            <person name="Nowell W R."/>
        </authorList>
    </citation>
    <scope>NUCLEOTIDE SEQUENCE</scope>
</reference>
<gene>
    <name evidence="1" type="ORF">OXD698_LOCUS46845</name>
</gene>
<comment type="caution">
    <text evidence="1">The sequence shown here is derived from an EMBL/GenBank/DDBJ whole genome shotgun (WGS) entry which is preliminary data.</text>
</comment>
<sequence>LTASCENLTTITISSPISINKQQQQQTCHSTLSADSLCPTLASTVSQDLRSKTSPIITTDTSSCGTMSSEYLLLSTSAIKK</sequence>
<dbReference type="EMBL" id="CAJOAZ010017393">
    <property type="protein sequence ID" value="CAF4314906.1"/>
    <property type="molecule type" value="Genomic_DNA"/>
</dbReference>
<dbReference type="Proteomes" id="UP000663844">
    <property type="component" value="Unassembled WGS sequence"/>
</dbReference>
<feature type="non-terminal residue" evidence="1">
    <location>
        <position position="1"/>
    </location>
</feature>